<dbReference type="NCBIfam" id="TIGR00369">
    <property type="entry name" value="unchar_dom_1"/>
    <property type="match status" value="1"/>
</dbReference>
<dbReference type="OrthoDB" id="46529at2759"/>
<dbReference type="HOGENOM" id="CLU_089876_12_2_1"/>
<organism evidence="4">
    <name type="scientific">Drosophila melanogaster</name>
    <name type="common">Fruit fly</name>
    <dbReference type="NCBI Taxonomy" id="7227"/>
    <lineage>
        <taxon>Eukaryota</taxon>
        <taxon>Metazoa</taxon>
        <taxon>Ecdysozoa</taxon>
        <taxon>Arthropoda</taxon>
        <taxon>Hexapoda</taxon>
        <taxon>Insecta</taxon>
        <taxon>Pterygota</taxon>
        <taxon>Neoptera</taxon>
        <taxon>Endopterygota</taxon>
        <taxon>Diptera</taxon>
        <taxon>Brachycera</taxon>
        <taxon>Muscomorpha</taxon>
        <taxon>Ephydroidea</taxon>
        <taxon>Drosophilidae</taxon>
        <taxon>Drosophila</taxon>
        <taxon>Sophophora</taxon>
    </lineage>
</organism>
<reference evidence="4" key="1">
    <citation type="submission" date="2005-06" db="EMBL/GenBank/DDBJ databases">
        <authorList>
            <person name="Stapleton M."/>
            <person name="Carlson J."/>
            <person name="Chavez C."/>
            <person name="Frise E."/>
            <person name="George R."/>
            <person name="Pacleb J."/>
            <person name="Park S."/>
            <person name="Wan K."/>
            <person name="Yu C."/>
            <person name="Celniker S."/>
        </authorList>
    </citation>
    <scope>NUCLEOTIDE SEQUENCE</scope>
</reference>
<dbReference type="InterPro" id="IPR006683">
    <property type="entry name" value="Thioestr_dom"/>
</dbReference>
<feature type="non-terminal residue" evidence="4">
    <location>
        <position position="1"/>
    </location>
</feature>
<dbReference type="CDD" id="cd03443">
    <property type="entry name" value="PaaI_thioesterase"/>
    <property type="match status" value="1"/>
</dbReference>
<evidence type="ECO:0000256" key="1">
    <source>
        <dbReference type="ARBA" id="ARBA00008324"/>
    </source>
</evidence>
<dbReference type="AlphaFoldDB" id="Q4QPU9"/>
<dbReference type="PANTHER" id="PTHR21660">
    <property type="entry name" value="THIOESTERASE SUPERFAMILY MEMBER-RELATED"/>
    <property type="match status" value="1"/>
</dbReference>
<dbReference type="Gene3D" id="3.10.129.10">
    <property type="entry name" value="Hotdog Thioesterase"/>
    <property type="match status" value="1"/>
</dbReference>
<dbReference type="ExpressionAtlas" id="Q4QPU9">
    <property type="expression patterns" value="baseline and differential"/>
</dbReference>
<proteinExistence type="evidence at transcript level"/>
<protein>
    <submittedName>
        <fullName evidence="4">IP04554p</fullName>
    </submittedName>
</protein>
<dbReference type="VEuPathDB" id="VectorBase:FBgn0035356"/>
<name>Q4QPU9_DROME</name>
<feature type="domain" description="Thioesterase" evidence="3">
    <location>
        <begin position="67"/>
        <end position="141"/>
    </location>
</feature>
<evidence type="ECO:0000256" key="2">
    <source>
        <dbReference type="ARBA" id="ARBA00022801"/>
    </source>
</evidence>
<dbReference type="Bgee" id="FBgn0035356">
    <property type="expression patterns" value="Expressed in adult Malpighian tubule (Drosophila) and 147 other cell types or tissues"/>
</dbReference>
<dbReference type="InterPro" id="IPR039298">
    <property type="entry name" value="ACOT13"/>
</dbReference>
<dbReference type="InterPro" id="IPR029069">
    <property type="entry name" value="HotDog_dom_sf"/>
</dbReference>
<evidence type="ECO:0000259" key="3">
    <source>
        <dbReference type="Pfam" id="PF03061"/>
    </source>
</evidence>
<dbReference type="Pfam" id="PF03061">
    <property type="entry name" value="4HBT"/>
    <property type="match status" value="1"/>
</dbReference>
<dbReference type="SUPFAM" id="SSF54637">
    <property type="entry name" value="Thioesterase/thiol ester dehydrase-isomerase"/>
    <property type="match status" value="1"/>
</dbReference>
<dbReference type="GO" id="GO:0047617">
    <property type="term" value="F:fatty acyl-CoA hydrolase activity"/>
    <property type="evidence" value="ECO:0007669"/>
    <property type="project" value="InterPro"/>
</dbReference>
<sequence>RIVCKATSINNMGTRKKGLEFAKHITEIINKSTGFESHLQKVKIVDGGDGACTAELKVDQDHVNLYKFLHGGYIMTLVDLITTYALMSKPCHPGVSVDLSVNFLNGAKLGDDVVIQANLSKVGKYLAFIDCTLKHKKDDLVIAKGTHLKYIKFD</sequence>
<evidence type="ECO:0000313" key="4">
    <source>
        <dbReference type="EMBL" id="AAY85067.1"/>
    </source>
</evidence>
<dbReference type="PANTHER" id="PTHR21660:SF1">
    <property type="entry name" value="ACYL-COENZYME A THIOESTERASE 13"/>
    <property type="match status" value="1"/>
</dbReference>
<dbReference type="FunFam" id="3.10.129.10:FF:000033">
    <property type="entry name" value="acyl-coenzyme A thioesterase 13"/>
    <property type="match status" value="1"/>
</dbReference>
<dbReference type="EMBL" id="BT023667">
    <property type="protein sequence ID" value="AAY85067.1"/>
    <property type="molecule type" value="mRNA"/>
</dbReference>
<comment type="similarity">
    <text evidence="1">Belongs to the thioesterase PaaI family.</text>
</comment>
<dbReference type="InterPro" id="IPR003736">
    <property type="entry name" value="PAAI_dom"/>
</dbReference>
<accession>Q4QPU9</accession>
<keyword evidence="2" id="KW-0378">Hydrolase</keyword>